<protein>
    <submittedName>
        <fullName evidence="2">Uncharacterized protein</fullName>
    </submittedName>
</protein>
<name>A0A0A6VW70_KOCRO</name>
<sequence length="212" mass="23032">MPKSKPRKKAAAKKKQQRREFHAAAGARTVDIEGAAQGTWDDDAHELLVARGWVAYRDLEMDQLGDGWEWLPSQLPLDAGVGGEPGPTTVFAAAEGGYDVELANPNGSVDPDRAGHYDTLEDLAADLDSLEAWRVPADEYVLPDAPAFSADTPWAICQLWAGGMIDHWELAADLIHFPYEETEEGFAAVERAHRTGLIPAQLYAAIRAGRAA</sequence>
<keyword evidence="3" id="KW-1185">Reference proteome</keyword>
<evidence type="ECO:0000313" key="2">
    <source>
        <dbReference type="EMBL" id="KHD98423.1"/>
    </source>
</evidence>
<dbReference type="Proteomes" id="UP000030466">
    <property type="component" value="Unassembled WGS sequence"/>
</dbReference>
<dbReference type="EMBL" id="JSUH01000003">
    <property type="protein sequence ID" value="KHD98423.1"/>
    <property type="molecule type" value="Genomic_DNA"/>
</dbReference>
<organism evidence="2 3">
    <name type="scientific">Kocuria rosea subsp. polaris</name>
    <dbReference type="NCBI Taxonomy" id="136273"/>
    <lineage>
        <taxon>Bacteria</taxon>
        <taxon>Bacillati</taxon>
        <taxon>Actinomycetota</taxon>
        <taxon>Actinomycetes</taxon>
        <taxon>Micrococcales</taxon>
        <taxon>Micrococcaceae</taxon>
        <taxon>Kocuria</taxon>
    </lineage>
</organism>
<feature type="compositionally biased region" description="Basic residues" evidence="1">
    <location>
        <begin position="1"/>
        <end position="17"/>
    </location>
</feature>
<evidence type="ECO:0000313" key="3">
    <source>
        <dbReference type="Proteomes" id="UP000030466"/>
    </source>
</evidence>
<dbReference type="OrthoDB" id="4936700at2"/>
<dbReference type="RefSeq" id="WP_035924460.1">
    <property type="nucleotide sequence ID" value="NZ_JSUH01000003.1"/>
</dbReference>
<feature type="region of interest" description="Disordered" evidence="1">
    <location>
        <begin position="1"/>
        <end position="26"/>
    </location>
</feature>
<proteinExistence type="predicted"/>
<reference evidence="2 3" key="1">
    <citation type="journal article" date="2003" name="Int. J. Syst. Evol. Microbiol.">
        <title>Kocuria polaris sp. nov., an orange-pigmented psychrophilic bacterium isolated from an Antarctic cyanobacterial mat sample.</title>
        <authorList>
            <person name="Reddy G.S."/>
            <person name="Prakash J.S."/>
            <person name="Prabahar V."/>
            <person name="Matsumoto G.I."/>
            <person name="Stackebrandt E."/>
            <person name="Shivaji S."/>
        </authorList>
    </citation>
    <scope>NUCLEOTIDE SEQUENCE [LARGE SCALE GENOMIC DNA]</scope>
    <source>
        <strain evidence="2 3">CMS 76or</strain>
    </source>
</reference>
<accession>A0A0A6VW70</accession>
<comment type="caution">
    <text evidence="2">The sequence shown here is derived from an EMBL/GenBank/DDBJ whole genome shotgun (WGS) entry which is preliminary data.</text>
</comment>
<gene>
    <name evidence="2" type="ORF">GY22_05130</name>
</gene>
<dbReference type="AlphaFoldDB" id="A0A0A6VW70"/>
<evidence type="ECO:0000256" key="1">
    <source>
        <dbReference type="SAM" id="MobiDB-lite"/>
    </source>
</evidence>